<keyword evidence="2 6" id="KW-0812">Transmembrane</keyword>
<feature type="compositionally biased region" description="Basic and acidic residues" evidence="5">
    <location>
        <begin position="1"/>
        <end position="11"/>
    </location>
</feature>
<dbReference type="PANTHER" id="PTHR28038">
    <property type="entry name" value="ADL329WP"/>
    <property type="match status" value="1"/>
</dbReference>
<dbReference type="GO" id="GO:0044183">
    <property type="term" value="F:protein folding chaperone"/>
    <property type="evidence" value="ECO:0007669"/>
    <property type="project" value="InterPro"/>
</dbReference>
<evidence type="ECO:0000313" key="8">
    <source>
        <dbReference type="Proteomes" id="UP000253153"/>
    </source>
</evidence>
<dbReference type="GeneID" id="41999413"/>
<keyword evidence="4 6" id="KW-0472">Membrane</keyword>
<comment type="caution">
    <text evidence="7">The sequence shown here is derived from an EMBL/GenBank/DDBJ whole genome shotgun (WGS) entry which is preliminary data.</text>
</comment>
<evidence type="ECO:0000256" key="3">
    <source>
        <dbReference type="ARBA" id="ARBA00022989"/>
    </source>
</evidence>
<keyword evidence="3 6" id="KW-1133">Transmembrane helix</keyword>
<proteinExistence type="predicted"/>
<comment type="subcellular location">
    <subcellularLocation>
        <location evidence="1">Membrane</location>
    </subcellularLocation>
</comment>
<evidence type="ECO:0000256" key="1">
    <source>
        <dbReference type="ARBA" id="ARBA00004370"/>
    </source>
</evidence>
<accession>A0A366QWF1</accession>
<sequence>MAPTKDPRRTDLIVPYQEPKSSGESTDISSTMSTTLPMAAMFTRNKLVGWASVVFSIQSWLGESEDSKKNSATPGYFSVGMSIMALVVTYLPIFLPPVGGKQASGTEAPAPVPLA</sequence>
<feature type="compositionally biased region" description="Polar residues" evidence="5">
    <location>
        <begin position="19"/>
        <end position="30"/>
    </location>
</feature>
<dbReference type="OrthoDB" id="284718at2759"/>
<name>A0A366QWF1_9HYPO</name>
<protein>
    <submittedName>
        <fullName evidence="7">Uncharacterized protein</fullName>
    </submittedName>
</protein>
<dbReference type="GO" id="GO:0045048">
    <property type="term" value="P:protein insertion into ER membrane"/>
    <property type="evidence" value="ECO:0007669"/>
    <property type="project" value="InterPro"/>
</dbReference>
<evidence type="ECO:0000256" key="2">
    <source>
        <dbReference type="ARBA" id="ARBA00022692"/>
    </source>
</evidence>
<dbReference type="PANTHER" id="PTHR28038:SF1">
    <property type="entry name" value="ADL329WP"/>
    <property type="match status" value="1"/>
</dbReference>
<evidence type="ECO:0000256" key="4">
    <source>
        <dbReference type="ARBA" id="ARBA00023136"/>
    </source>
</evidence>
<dbReference type="AlphaFoldDB" id="A0A366QWF1"/>
<evidence type="ECO:0000256" key="5">
    <source>
        <dbReference type="SAM" id="MobiDB-lite"/>
    </source>
</evidence>
<feature type="region of interest" description="Disordered" evidence="5">
    <location>
        <begin position="1"/>
        <end position="30"/>
    </location>
</feature>
<dbReference type="RefSeq" id="XP_031011828.1">
    <property type="nucleotide sequence ID" value="XM_031164117.1"/>
</dbReference>
<dbReference type="InterPro" id="IPR005351">
    <property type="entry name" value="ASTER"/>
</dbReference>
<dbReference type="Pfam" id="PF03669">
    <property type="entry name" value="ASTER"/>
    <property type="match status" value="1"/>
</dbReference>
<keyword evidence="8" id="KW-1185">Reference proteome</keyword>
<evidence type="ECO:0000313" key="7">
    <source>
        <dbReference type="EMBL" id="RBR09234.1"/>
    </source>
</evidence>
<dbReference type="GO" id="GO:0005789">
    <property type="term" value="C:endoplasmic reticulum membrane"/>
    <property type="evidence" value="ECO:0007669"/>
    <property type="project" value="InterPro"/>
</dbReference>
<organism evidence="7 8">
    <name type="scientific">Fusarium coffeatum</name>
    <dbReference type="NCBI Taxonomy" id="231269"/>
    <lineage>
        <taxon>Eukaryota</taxon>
        <taxon>Fungi</taxon>
        <taxon>Dikarya</taxon>
        <taxon>Ascomycota</taxon>
        <taxon>Pezizomycotina</taxon>
        <taxon>Sordariomycetes</taxon>
        <taxon>Hypocreomycetidae</taxon>
        <taxon>Hypocreales</taxon>
        <taxon>Nectriaceae</taxon>
        <taxon>Fusarium</taxon>
        <taxon>Fusarium incarnatum-equiseti species complex</taxon>
    </lineage>
</organism>
<evidence type="ECO:0000256" key="6">
    <source>
        <dbReference type="SAM" id="Phobius"/>
    </source>
</evidence>
<dbReference type="EMBL" id="QKXC01000267">
    <property type="protein sequence ID" value="RBR09234.1"/>
    <property type="molecule type" value="Genomic_DNA"/>
</dbReference>
<gene>
    <name evidence="7" type="ORF">FIESC28_09982</name>
</gene>
<reference evidence="7 8" key="1">
    <citation type="submission" date="2018-06" db="EMBL/GenBank/DDBJ databases">
        <title>Fusarium incarnatum-equiseti species complex species 28.</title>
        <authorList>
            <person name="Gardiner D.M."/>
        </authorList>
    </citation>
    <scope>NUCLEOTIDE SEQUENCE [LARGE SCALE GENOMIC DNA]</scope>
    <source>
        <strain evidence="7 8">FIESC_28</strain>
    </source>
</reference>
<feature type="transmembrane region" description="Helical" evidence="6">
    <location>
        <begin position="75"/>
        <end position="95"/>
    </location>
</feature>
<dbReference type="Proteomes" id="UP000253153">
    <property type="component" value="Unassembled WGS sequence"/>
</dbReference>